<keyword evidence="2" id="KW-1133">Transmembrane helix</keyword>
<evidence type="ECO:0000313" key="3">
    <source>
        <dbReference type="EMBL" id="VDL90918.1"/>
    </source>
</evidence>
<keyword evidence="2" id="KW-0812">Transmembrane</keyword>
<dbReference type="AlphaFoldDB" id="A0A183SJY5"/>
<gene>
    <name evidence="3" type="ORF">SSLN_LOCUS4533</name>
</gene>
<feature type="compositionally biased region" description="Polar residues" evidence="1">
    <location>
        <begin position="31"/>
        <end position="51"/>
    </location>
</feature>
<keyword evidence="2" id="KW-0472">Membrane</keyword>
<accession>A0A183SJY5</accession>
<dbReference type="Proteomes" id="UP000275846">
    <property type="component" value="Unassembled WGS sequence"/>
</dbReference>
<evidence type="ECO:0000313" key="4">
    <source>
        <dbReference type="Proteomes" id="UP000275846"/>
    </source>
</evidence>
<dbReference type="EMBL" id="UYSU01032903">
    <property type="protein sequence ID" value="VDL90918.1"/>
    <property type="molecule type" value="Genomic_DNA"/>
</dbReference>
<feature type="transmembrane region" description="Helical" evidence="2">
    <location>
        <begin position="301"/>
        <end position="322"/>
    </location>
</feature>
<name>A0A183SJY5_SCHSO</name>
<keyword evidence="4" id="KW-1185">Reference proteome</keyword>
<evidence type="ECO:0000256" key="1">
    <source>
        <dbReference type="SAM" id="MobiDB-lite"/>
    </source>
</evidence>
<evidence type="ECO:0000313" key="5">
    <source>
        <dbReference type="WBParaSite" id="SSLN_0000468501-mRNA-1"/>
    </source>
</evidence>
<dbReference type="WBParaSite" id="SSLN_0000468501-mRNA-1">
    <property type="protein sequence ID" value="SSLN_0000468501-mRNA-1"/>
    <property type="gene ID" value="SSLN_0000468501"/>
</dbReference>
<feature type="region of interest" description="Disordered" evidence="1">
    <location>
        <begin position="21"/>
        <end position="65"/>
    </location>
</feature>
<organism evidence="5">
    <name type="scientific">Schistocephalus solidus</name>
    <name type="common">Tapeworm</name>
    <dbReference type="NCBI Taxonomy" id="70667"/>
    <lineage>
        <taxon>Eukaryota</taxon>
        <taxon>Metazoa</taxon>
        <taxon>Spiralia</taxon>
        <taxon>Lophotrochozoa</taxon>
        <taxon>Platyhelminthes</taxon>
        <taxon>Cestoda</taxon>
        <taxon>Eucestoda</taxon>
        <taxon>Diphyllobothriidea</taxon>
        <taxon>Diphyllobothriidae</taxon>
        <taxon>Schistocephalus</taxon>
    </lineage>
</organism>
<reference evidence="5" key="1">
    <citation type="submission" date="2016-06" db="UniProtKB">
        <authorList>
            <consortium name="WormBaseParasite"/>
        </authorList>
    </citation>
    <scope>IDENTIFICATION</scope>
</reference>
<feature type="transmembrane region" description="Helical" evidence="2">
    <location>
        <begin position="210"/>
        <end position="234"/>
    </location>
</feature>
<reference evidence="3 4" key="2">
    <citation type="submission" date="2018-11" db="EMBL/GenBank/DDBJ databases">
        <authorList>
            <consortium name="Pathogen Informatics"/>
        </authorList>
    </citation>
    <scope>NUCLEOTIDE SEQUENCE [LARGE SCALE GENOMIC DNA]</scope>
    <source>
        <strain evidence="3 4">NST_G2</strain>
    </source>
</reference>
<sequence length="395" mass="44761">MGIFVLTPALKSRTRDQIIHNATGREIPASPKNNLSQTLSENSYGSGSPRWSSPEVRESKETDAGDVNVCSGNEFHKKRYNFHSDSHVDQRGYESINTGIDSSNPEFLKLQDSAELSNSEDNAYHSFYAHYTFFSSSSSDATEVRKPNVASSISRSEYPYYTELFRTSQSSRLRAAFEALDIDETPYVVVNVVPTYERKHILLKNRPINLMLLSLIFVAHSFPHTLMIMVCFYLRMGSGSRSQIPSALVYNTSALADIIKIQSKHSCRFDNFTTIGLPTSGSRSLQNCLIIYLRYIKTLEIFSETLSLTLILACAGVLPHVLMPYISQWRSVGVQTLPRSQWWFGVGQPANIRYAKIQCTLELDERMRLHSNLWIKKYSQIFSEHDDANFDDSVG</sequence>
<evidence type="ECO:0000256" key="2">
    <source>
        <dbReference type="SAM" id="Phobius"/>
    </source>
</evidence>
<proteinExistence type="predicted"/>
<protein>
    <submittedName>
        <fullName evidence="5">WGS project CCBQ000000000 data, contig 00015</fullName>
    </submittedName>
</protein>
<dbReference type="OrthoDB" id="10383683at2759"/>